<sequence length="249" mass="26986">MSSSRKSGSRTRRTLHQMWQQGPSAGSGPFPESFAPTSGAYRPGSLSDDDMRRLRIPETRTTVRDDTPSLAPSGAATPPPGSGPWGPRPSAPGRTTPTQSDAGSAAGAPASLPTTAPFDETGYRNQITELLRKGYTLPSEFVKPVKGIAESAQNILHCMLTDPADVREGDRFLTRYLPATVGVLETYHRLAETDPDKDRLAKVSQDTLSMLERLEAAFRKEHADLLANDVLDLSADMKTIDKLLKMEGH</sequence>
<dbReference type="InterPro" id="IPR018770">
    <property type="entry name" value="ChloroindolylP_hydrolase"/>
</dbReference>
<evidence type="ECO:0000313" key="3">
    <source>
        <dbReference type="Proteomes" id="UP000631034"/>
    </source>
</evidence>
<gene>
    <name evidence="2" type="ORF">IHV25_03360</name>
</gene>
<keyword evidence="3" id="KW-1185">Reference proteome</keyword>
<feature type="compositionally biased region" description="Low complexity" evidence="1">
    <location>
        <begin position="102"/>
        <end position="116"/>
    </location>
</feature>
<evidence type="ECO:0000313" key="2">
    <source>
        <dbReference type="EMBL" id="MBE1236690.1"/>
    </source>
</evidence>
<dbReference type="Proteomes" id="UP000631034">
    <property type="component" value="Unassembled WGS sequence"/>
</dbReference>
<dbReference type="Pfam" id="PF10112">
    <property type="entry name" value="Halogen_Hydrol"/>
    <property type="match status" value="1"/>
</dbReference>
<dbReference type="RefSeq" id="WP_192533685.1">
    <property type="nucleotide sequence ID" value="NZ_JACZHT010000002.1"/>
</dbReference>
<feature type="region of interest" description="Disordered" evidence="1">
    <location>
        <begin position="1"/>
        <end position="121"/>
    </location>
</feature>
<reference evidence="2" key="1">
    <citation type="submission" date="2020-10" db="EMBL/GenBank/DDBJ databases">
        <title>Genome sequence of the unusual species of purple photosynthetic bacteria, Phaeovibrio sulfidiphilus DSM 23193, type strain.</title>
        <authorList>
            <person name="Kyndt J.A."/>
            <person name="Meyer T.E."/>
        </authorList>
    </citation>
    <scope>NUCLEOTIDE SEQUENCE</scope>
    <source>
        <strain evidence="2">DSM 23193</strain>
    </source>
</reference>
<protein>
    <submittedName>
        <fullName evidence="2">5-bromo-4-chloroindolyl phosphate hydrolysis family protein</fullName>
    </submittedName>
</protein>
<organism evidence="2 3">
    <name type="scientific">Phaeovibrio sulfidiphilus</name>
    <dbReference type="NCBI Taxonomy" id="1220600"/>
    <lineage>
        <taxon>Bacteria</taxon>
        <taxon>Pseudomonadati</taxon>
        <taxon>Pseudomonadota</taxon>
        <taxon>Alphaproteobacteria</taxon>
        <taxon>Rhodospirillales</taxon>
        <taxon>Rhodospirillaceae</taxon>
        <taxon>Phaeovibrio</taxon>
    </lineage>
</organism>
<feature type="compositionally biased region" description="Pro residues" evidence="1">
    <location>
        <begin position="77"/>
        <end position="90"/>
    </location>
</feature>
<accession>A0A8J7CQC8</accession>
<dbReference type="AlphaFoldDB" id="A0A8J7CQC8"/>
<proteinExistence type="predicted"/>
<comment type="caution">
    <text evidence="2">The sequence shown here is derived from an EMBL/GenBank/DDBJ whole genome shotgun (WGS) entry which is preliminary data.</text>
</comment>
<evidence type="ECO:0000256" key="1">
    <source>
        <dbReference type="SAM" id="MobiDB-lite"/>
    </source>
</evidence>
<dbReference type="EMBL" id="JACZHT010000002">
    <property type="protein sequence ID" value="MBE1236690.1"/>
    <property type="molecule type" value="Genomic_DNA"/>
</dbReference>
<feature type="compositionally biased region" description="Basic and acidic residues" evidence="1">
    <location>
        <begin position="49"/>
        <end position="67"/>
    </location>
</feature>
<name>A0A8J7CQC8_9PROT</name>